<dbReference type="GO" id="GO:0000724">
    <property type="term" value="P:double-strand break repair via homologous recombination"/>
    <property type="evidence" value="ECO:0007669"/>
    <property type="project" value="InterPro"/>
</dbReference>
<sequence>MASNWLSVPSESLQTLLASVRSQKHASRCRFLDKITLGDVIEVQGPPASGKTHFVYHFLATCIIPVAHHSTSLCGWGKAAVVYDLDHSFDVFRFKKLLLSRLKRFVDVETAQAISNHCIQNLHVFHPHSTMDLAVNVLHLPYYHCSDLSDVEIGLVAVDPISTFYWSDRFSRENIRSSAAPFVNPMQHVMTALEKFRITHGASIVLTTWSLSSQKPPESLLGAPPLQQSSFIAAAIAGMVSLTHLVKLSAPSVPTFDANCTFDALDDLGESSDRESSGILYTADDAEPLPLTLSIGAETLRVRLST</sequence>
<dbReference type="GO" id="GO:0033063">
    <property type="term" value="C:Rad51B-Rad51C-Rad51D-XRCC2 complex"/>
    <property type="evidence" value="ECO:0007669"/>
    <property type="project" value="InterPro"/>
</dbReference>
<dbReference type="OrthoDB" id="420422at2759"/>
<dbReference type="PANTHER" id="PTHR46644:SF2">
    <property type="entry name" value="DNA REPAIR PROTEIN XRCC2"/>
    <property type="match status" value="1"/>
</dbReference>
<dbReference type="GO" id="GO:0000400">
    <property type="term" value="F:four-way junction DNA binding"/>
    <property type="evidence" value="ECO:0007669"/>
    <property type="project" value="TreeGrafter"/>
</dbReference>
<reference evidence="1 2" key="1">
    <citation type="journal article" date="2020" name="ISME J.">
        <title>Uncovering the hidden diversity of litter-decomposition mechanisms in mushroom-forming fungi.</title>
        <authorList>
            <person name="Floudas D."/>
            <person name="Bentzer J."/>
            <person name="Ahren D."/>
            <person name="Johansson T."/>
            <person name="Persson P."/>
            <person name="Tunlid A."/>
        </authorList>
    </citation>
    <scope>NUCLEOTIDE SEQUENCE [LARGE SCALE GENOMIC DNA]</scope>
    <source>
        <strain evidence="1 2">CBS 291.85</strain>
    </source>
</reference>
<dbReference type="PANTHER" id="PTHR46644">
    <property type="entry name" value="DNA REPAIR PROTEIN XRCC2"/>
    <property type="match status" value="1"/>
</dbReference>
<dbReference type="CDD" id="cd19490">
    <property type="entry name" value="XRCC2"/>
    <property type="match status" value="1"/>
</dbReference>
<name>A0A8H5H185_9AGAR</name>
<organism evidence="1 2">
    <name type="scientific">Tetrapyrgos nigripes</name>
    <dbReference type="NCBI Taxonomy" id="182062"/>
    <lineage>
        <taxon>Eukaryota</taxon>
        <taxon>Fungi</taxon>
        <taxon>Dikarya</taxon>
        <taxon>Basidiomycota</taxon>
        <taxon>Agaricomycotina</taxon>
        <taxon>Agaricomycetes</taxon>
        <taxon>Agaricomycetidae</taxon>
        <taxon>Agaricales</taxon>
        <taxon>Marasmiineae</taxon>
        <taxon>Marasmiaceae</taxon>
        <taxon>Tetrapyrgos</taxon>
    </lineage>
</organism>
<dbReference type="GO" id="GO:0005815">
    <property type="term" value="C:microtubule organizing center"/>
    <property type="evidence" value="ECO:0007669"/>
    <property type="project" value="TreeGrafter"/>
</dbReference>
<proteinExistence type="predicted"/>
<dbReference type="EMBL" id="JAACJM010000001">
    <property type="protein sequence ID" value="KAF5374792.1"/>
    <property type="molecule type" value="Genomic_DNA"/>
</dbReference>
<dbReference type="InterPro" id="IPR027417">
    <property type="entry name" value="P-loop_NTPase"/>
</dbReference>
<evidence type="ECO:0000313" key="1">
    <source>
        <dbReference type="EMBL" id="KAF5374792.1"/>
    </source>
</evidence>
<keyword evidence="2" id="KW-1185">Reference proteome</keyword>
<evidence type="ECO:0008006" key="3">
    <source>
        <dbReference type="Google" id="ProtNLM"/>
    </source>
</evidence>
<dbReference type="InterPro" id="IPR030547">
    <property type="entry name" value="XRCC2"/>
</dbReference>
<dbReference type="AlphaFoldDB" id="A0A8H5H185"/>
<evidence type="ECO:0000313" key="2">
    <source>
        <dbReference type="Proteomes" id="UP000559256"/>
    </source>
</evidence>
<dbReference type="Proteomes" id="UP000559256">
    <property type="component" value="Unassembled WGS sequence"/>
</dbReference>
<accession>A0A8H5H185</accession>
<dbReference type="SUPFAM" id="SSF52540">
    <property type="entry name" value="P-loop containing nucleoside triphosphate hydrolases"/>
    <property type="match status" value="1"/>
</dbReference>
<gene>
    <name evidence="1" type="ORF">D9758_000160</name>
</gene>
<protein>
    <recommendedName>
        <fullName evidence="3">DNA recombination and repair protein Rad51-like C-terminal domain-containing protein</fullName>
    </recommendedName>
</protein>
<dbReference type="GO" id="GO:0042148">
    <property type="term" value="P:DNA strand invasion"/>
    <property type="evidence" value="ECO:0007669"/>
    <property type="project" value="TreeGrafter"/>
</dbReference>
<comment type="caution">
    <text evidence="1">The sequence shown here is derived from an EMBL/GenBank/DDBJ whole genome shotgun (WGS) entry which is preliminary data.</text>
</comment>
<dbReference type="Gene3D" id="3.40.50.300">
    <property type="entry name" value="P-loop containing nucleotide triphosphate hydrolases"/>
    <property type="match status" value="1"/>
</dbReference>
<dbReference type="GO" id="GO:0005657">
    <property type="term" value="C:replication fork"/>
    <property type="evidence" value="ECO:0007669"/>
    <property type="project" value="InterPro"/>
</dbReference>